<proteinExistence type="predicted"/>
<evidence type="ECO:0000313" key="4">
    <source>
        <dbReference type="EMBL" id="CAE4652143.1"/>
    </source>
</evidence>
<dbReference type="EMBL" id="HBNR01075771">
    <property type="protein sequence ID" value="CAE4652143.1"/>
    <property type="molecule type" value="Transcribed_RNA"/>
</dbReference>
<accession>A0A7S4SSG7</accession>
<evidence type="ECO:0000256" key="1">
    <source>
        <dbReference type="SAM" id="MobiDB-lite"/>
    </source>
</evidence>
<feature type="region of interest" description="Disordered" evidence="1">
    <location>
        <begin position="74"/>
        <end position="118"/>
    </location>
</feature>
<evidence type="ECO:0000256" key="2">
    <source>
        <dbReference type="SAM" id="Phobius"/>
    </source>
</evidence>
<name>A0A7S4SSG7_9DINO</name>
<keyword evidence="3" id="KW-0732">Signal</keyword>
<gene>
    <name evidence="4" type="ORF">AMON00008_LOCUS53841</name>
</gene>
<organism evidence="4">
    <name type="scientific">Alexandrium monilatum</name>
    <dbReference type="NCBI Taxonomy" id="311494"/>
    <lineage>
        <taxon>Eukaryota</taxon>
        <taxon>Sar</taxon>
        <taxon>Alveolata</taxon>
        <taxon>Dinophyceae</taxon>
        <taxon>Gonyaulacales</taxon>
        <taxon>Pyrocystaceae</taxon>
        <taxon>Alexandrium</taxon>
    </lineage>
</organism>
<keyword evidence="2" id="KW-0472">Membrane</keyword>
<feature type="transmembrane region" description="Helical" evidence="2">
    <location>
        <begin position="146"/>
        <end position="168"/>
    </location>
</feature>
<reference evidence="4" key="1">
    <citation type="submission" date="2021-01" db="EMBL/GenBank/DDBJ databases">
        <authorList>
            <person name="Corre E."/>
            <person name="Pelletier E."/>
            <person name="Niang G."/>
            <person name="Scheremetjew M."/>
            <person name="Finn R."/>
            <person name="Kale V."/>
            <person name="Holt S."/>
            <person name="Cochrane G."/>
            <person name="Meng A."/>
            <person name="Brown T."/>
            <person name="Cohen L."/>
        </authorList>
    </citation>
    <scope>NUCLEOTIDE SEQUENCE</scope>
    <source>
        <strain evidence="4">CCMP3105</strain>
    </source>
</reference>
<feature type="signal peptide" evidence="3">
    <location>
        <begin position="1"/>
        <end position="19"/>
    </location>
</feature>
<feature type="compositionally biased region" description="Low complexity" evidence="1">
    <location>
        <begin position="89"/>
        <end position="105"/>
    </location>
</feature>
<dbReference type="AlphaFoldDB" id="A0A7S4SSG7"/>
<evidence type="ECO:0000256" key="3">
    <source>
        <dbReference type="SAM" id="SignalP"/>
    </source>
</evidence>
<protein>
    <submittedName>
        <fullName evidence="4">Uncharacterized protein</fullName>
    </submittedName>
</protein>
<feature type="chain" id="PRO_5030674159" evidence="3">
    <location>
        <begin position="20"/>
        <end position="199"/>
    </location>
</feature>
<sequence>MRTMAVCVMELAAFGYVLCTGLPVPEQLVDASACARGAADGLRDEEDAAAELEDDRALSLLLKSAAVLLKSRPGVRGTRAAPPPPPAGAPAAAPAPGGSEAAASGNADGQPEEGEGGPQWLLTLSRFQWEDEPSKTSTESPAMRRLVLPLLVFLTALILAALGIRIVAAVEDHECTGAWSGRSIQAATAAPDPRTRTPK</sequence>
<keyword evidence="2" id="KW-1133">Transmembrane helix</keyword>
<keyword evidence="2" id="KW-0812">Transmembrane</keyword>